<dbReference type="Pfam" id="PF00041">
    <property type="entry name" value="fn3"/>
    <property type="match status" value="1"/>
</dbReference>
<dbReference type="OrthoDB" id="1081439at2"/>
<sequence>MKNYIYSIIALLMVMLCPAQVFVSQAEYFWDTDPGTGNGTPVLAADGSFNSVFEQLTKTGIATPGSGLHKFSVRIKDNTGVWGPVFTNVIDVQQNPTTALMALAQAEYFWDNDPGTGNGTPVLATDGSFNSVFEQLTKTDIVTPGNGLHKFSVRIKDNTGVWGPVFTNVINVQQNPTSTLMALAQAEYFWDTDPGAGNGTPVLAADGSFNSTYEQLIKTGIALPSNGLHVFNIRIKDNAGVWSPVFRNVINVGTPITSGCWESFSAGSLHSVGIKADGTLWTWGSNSEGQLGDRTTVDRKVPIQIGTATNWQSVSAAGRQTFAIKSDGTLWAWGYNYDGQLGDGTKVNRLSPVQIGTATNWKSISAGVNHMLAIKTDGTLWGWGHNVFGQLGNGANTNTIVPAQIGTATNWKSVAQGIVHTLAIKTDGTLWAWGYNADGQLGDGTATSKNTPKQIGTATNWKSIDAGNSHSVGLKTDGTLWAWGNNSNGQLGNGTTGEKSSPTQIGTDTNWANIDAGSTFTYANKTDGTLWSWGNSSYGQLGDGTNGAVNVLSPAQVGSSSDNMLIYAGGNHVLVKNVDGFLKVCGRNDFGQLGDDTNIQKNTFAYTACPSNCASPMQFSTSNITAATATLNWTASSSAPNGGYLYIYSTNPIVGGIDGTTSTTTANLSNLLPNTTYYWWVASHCGSSQSNWMQGGSFKTLPAATTGCWKSVSTGGFHSVGLKTDGTLWTWGLNEVGQLGDGTTSSKDTPMQIGTSNNWSKIIAGSSFSAGLRTDGTLWAWGSNLDGQLGDGTTINRMTPAQIGTATDWVSIASGNDYILAIKSNGTLWGWGRNEYGQLGDGTTINKTVPTQIGTATDWKMVAPGVMHTLALKTNGTLWAWGSTTYGRLGNGISTTIEITSPIQIETATDWKSVGAGYLHSVGVKTDGTLWGWGHNSDGQLGDGATAYKTTPTQIGTETNWKDVDANRYHSSMGIKADGTLWAWGYNDYGQLGDGTKNRRFTPTQIGTSNDKQSIALGSYNTFVINTNGFLSGCGRNEYGQIGDGSALQKKIFVPLACPTNANLAVDNVLTKTDQLKVYPNPVQNDLTVSFDQKILSVTVYNAAGQLVLTKAINDTKGTIDCSAFTSGIYLVKVNAANDFVKTVKVIKR</sequence>
<keyword evidence="3" id="KW-0677">Repeat</keyword>
<dbReference type="GO" id="GO:0005737">
    <property type="term" value="C:cytoplasm"/>
    <property type="evidence" value="ECO:0007669"/>
    <property type="project" value="TreeGrafter"/>
</dbReference>
<evidence type="ECO:0000256" key="2">
    <source>
        <dbReference type="ARBA" id="ARBA00022729"/>
    </source>
</evidence>
<dbReference type="PROSITE" id="PS50853">
    <property type="entry name" value="FN3"/>
    <property type="match status" value="1"/>
</dbReference>
<dbReference type="InterPro" id="IPR051553">
    <property type="entry name" value="Ran_GTPase-activating"/>
</dbReference>
<dbReference type="Pfam" id="PF00415">
    <property type="entry name" value="RCC1"/>
    <property type="match status" value="1"/>
</dbReference>
<evidence type="ECO:0000256" key="3">
    <source>
        <dbReference type="ARBA" id="ARBA00022737"/>
    </source>
</evidence>
<evidence type="ECO:0000256" key="1">
    <source>
        <dbReference type="ARBA" id="ARBA00022658"/>
    </source>
</evidence>
<dbReference type="EMBL" id="FTNZ01000002">
    <property type="protein sequence ID" value="SIS30692.1"/>
    <property type="molecule type" value="Genomic_DNA"/>
</dbReference>
<feature type="chain" id="PRO_5015068133" evidence="4">
    <location>
        <begin position="22"/>
        <end position="1149"/>
    </location>
</feature>
<feature type="domain" description="Fibronectin type-III" evidence="5">
    <location>
        <begin position="615"/>
        <end position="703"/>
    </location>
</feature>
<evidence type="ECO:0000259" key="5">
    <source>
        <dbReference type="PROSITE" id="PS50853"/>
    </source>
</evidence>
<name>A0A1N7JBG5_9FLAO</name>
<dbReference type="SUPFAM" id="SSF50985">
    <property type="entry name" value="RCC1/BLIP-II"/>
    <property type="match status" value="3"/>
</dbReference>
<dbReference type="PROSITE" id="PS50012">
    <property type="entry name" value="RCC1_3"/>
    <property type="match status" value="12"/>
</dbReference>
<dbReference type="PANTHER" id="PTHR45982">
    <property type="entry name" value="REGULATOR OF CHROMOSOME CONDENSATION"/>
    <property type="match status" value="1"/>
</dbReference>
<dbReference type="InterPro" id="IPR000408">
    <property type="entry name" value="Reg_chr_condens"/>
</dbReference>
<keyword evidence="10" id="KW-1185">Reference proteome</keyword>
<evidence type="ECO:0000313" key="7">
    <source>
        <dbReference type="EMBL" id="SIS30692.1"/>
    </source>
</evidence>
<dbReference type="InterPro" id="IPR058923">
    <property type="entry name" value="RCC1-like_dom"/>
</dbReference>
<organism evidence="8 9">
    <name type="scientific">Chryseobacterium joostei</name>
    <dbReference type="NCBI Taxonomy" id="112234"/>
    <lineage>
        <taxon>Bacteria</taxon>
        <taxon>Pseudomonadati</taxon>
        <taxon>Bacteroidota</taxon>
        <taxon>Flavobacteriia</taxon>
        <taxon>Flavobacteriales</taxon>
        <taxon>Weeksellaceae</taxon>
        <taxon>Chryseobacterium group</taxon>
        <taxon>Chryseobacterium</taxon>
    </lineage>
</organism>
<dbReference type="RefSeq" id="WP_076352168.1">
    <property type="nucleotide sequence ID" value="NZ_CP033926.1"/>
</dbReference>
<dbReference type="CDD" id="cd00063">
    <property type="entry name" value="FN3"/>
    <property type="match status" value="1"/>
</dbReference>
<proteinExistence type="predicted"/>
<accession>A0A1N7JBG5</accession>
<dbReference type="KEGG" id="cjt:EG359_07120"/>
<evidence type="ECO:0000313" key="6">
    <source>
        <dbReference type="EMBL" id="AZA99387.1"/>
    </source>
</evidence>
<evidence type="ECO:0000256" key="4">
    <source>
        <dbReference type="SAM" id="SignalP"/>
    </source>
</evidence>
<keyword evidence="2 4" id="KW-0732">Signal</keyword>
<dbReference type="NCBIfam" id="TIGR04183">
    <property type="entry name" value="Por_Secre_tail"/>
    <property type="match status" value="1"/>
</dbReference>
<dbReference type="Proteomes" id="UP000279541">
    <property type="component" value="Chromosome"/>
</dbReference>
<reference evidence="6 10" key="2">
    <citation type="submission" date="2018-11" db="EMBL/GenBank/DDBJ databases">
        <title>Proposal to divide the Flavobacteriaceae and reorganize its genera based on Amino Acid Identity values calculated from whole genome sequences.</title>
        <authorList>
            <person name="Nicholson A.C."/>
            <person name="Gulvik C.A."/>
            <person name="Whitney A.M."/>
            <person name="Humrighouse B.W."/>
            <person name="Bell M."/>
            <person name="Holmes B."/>
            <person name="Steigerwalt A.G."/>
            <person name="Villarma A."/>
            <person name="Sheth M."/>
            <person name="Batra D."/>
            <person name="Pryor J."/>
            <person name="Bernardet J.-F."/>
            <person name="Hugo C."/>
            <person name="Kampfer P."/>
            <person name="Newman J."/>
            <person name="McQuiston J.R."/>
        </authorList>
    </citation>
    <scope>NUCLEOTIDE SEQUENCE [LARGE SCALE GENOMIC DNA]</scope>
    <source>
        <strain evidence="6 10">DSM 16927</strain>
    </source>
</reference>
<reference evidence="8 9" key="1">
    <citation type="submission" date="2017-01" db="EMBL/GenBank/DDBJ databases">
        <authorList>
            <person name="Mah S.A."/>
            <person name="Swanson W.J."/>
            <person name="Moy G.W."/>
            <person name="Vacquier V.D."/>
        </authorList>
    </citation>
    <scope>NUCLEOTIDE SEQUENCE [LARGE SCALE GENOMIC DNA]</scope>
    <source>
        <strain evidence="8 9">DSM 16927</strain>
    </source>
</reference>
<dbReference type="GO" id="GO:0005085">
    <property type="term" value="F:guanyl-nucleotide exchange factor activity"/>
    <property type="evidence" value="ECO:0007669"/>
    <property type="project" value="TreeGrafter"/>
</dbReference>
<dbReference type="InterPro" id="IPR026444">
    <property type="entry name" value="Secre_tail"/>
</dbReference>
<gene>
    <name evidence="6" type="ORF">EG359_07120</name>
    <name evidence="7" type="ORF">SAMN05421768_10266</name>
    <name evidence="8" type="ORF">SAMN05421768_10865</name>
</gene>
<dbReference type="PANTHER" id="PTHR45982:SF1">
    <property type="entry name" value="REGULATOR OF CHROMOSOME CONDENSATION"/>
    <property type="match status" value="1"/>
</dbReference>
<dbReference type="Gene3D" id="2.60.40.10">
    <property type="entry name" value="Immunoglobulins"/>
    <property type="match status" value="1"/>
</dbReference>
<dbReference type="InterPro" id="IPR003961">
    <property type="entry name" value="FN3_dom"/>
</dbReference>
<dbReference type="PRINTS" id="PR00633">
    <property type="entry name" value="RCCNDNSATION"/>
</dbReference>
<evidence type="ECO:0000313" key="10">
    <source>
        <dbReference type="Proteomes" id="UP000279541"/>
    </source>
</evidence>
<evidence type="ECO:0000313" key="9">
    <source>
        <dbReference type="Proteomes" id="UP000186106"/>
    </source>
</evidence>
<keyword evidence="1" id="KW-0344">Guanine-nucleotide releasing factor</keyword>
<dbReference type="EMBL" id="FTNZ01000008">
    <property type="protein sequence ID" value="SIS46640.1"/>
    <property type="molecule type" value="Genomic_DNA"/>
</dbReference>
<dbReference type="Proteomes" id="UP000186106">
    <property type="component" value="Unassembled WGS sequence"/>
</dbReference>
<dbReference type="InterPro" id="IPR013783">
    <property type="entry name" value="Ig-like_fold"/>
</dbReference>
<feature type="signal peptide" evidence="4">
    <location>
        <begin position="1"/>
        <end position="21"/>
    </location>
</feature>
<dbReference type="Pfam" id="PF25390">
    <property type="entry name" value="WD40_RLD"/>
    <property type="match status" value="2"/>
</dbReference>
<dbReference type="AlphaFoldDB" id="A0A1N7JBG5"/>
<dbReference type="PROSITE" id="PS00626">
    <property type="entry name" value="RCC1_2"/>
    <property type="match status" value="1"/>
</dbReference>
<dbReference type="STRING" id="112234.SAMN05421768_10266"/>
<evidence type="ECO:0000313" key="8">
    <source>
        <dbReference type="EMBL" id="SIS46640.1"/>
    </source>
</evidence>
<dbReference type="EMBL" id="CP033926">
    <property type="protein sequence ID" value="AZA99387.1"/>
    <property type="molecule type" value="Genomic_DNA"/>
</dbReference>
<dbReference type="InterPro" id="IPR009091">
    <property type="entry name" value="RCC1/BLIP-II"/>
</dbReference>
<dbReference type="Pfam" id="PF18962">
    <property type="entry name" value="Por_Secre_tail"/>
    <property type="match status" value="1"/>
</dbReference>
<dbReference type="Gene3D" id="2.130.10.30">
    <property type="entry name" value="Regulator of chromosome condensation 1/beta-lactamase-inhibitor protein II"/>
    <property type="match status" value="4"/>
</dbReference>
<protein>
    <submittedName>
        <fullName evidence="8">Por secretion system C-terminal sorting domain-containing protein</fullName>
    </submittedName>
    <submittedName>
        <fullName evidence="6">T9SS C-terminal target domain-containing protein</fullName>
    </submittedName>
</protein>